<dbReference type="PANTHER" id="PTHR47469:SF2">
    <property type="entry name" value="OS06G0597600 PROTEIN"/>
    <property type="match status" value="1"/>
</dbReference>
<gene>
    <name evidence="3" type="ORF">GPY61_12725</name>
</gene>
<dbReference type="InterPro" id="IPR002938">
    <property type="entry name" value="FAD-bd"/>
</dbReference>
<dbReference type="Pfam" id="PF01494">
    <property type="entry name" value="FAD_binding_3"/>
    <property type="match status" value="1"/>
</dbReference>
<organism evidence="3 4">
    <name type="scientific">Massilia cellulosiltytica</name>
    <dbReference type="NCBI Taxonomy" id="2683234"/>
    <lineage>
        <taxon>Bacteria</taxon>
        <taxon>Pseudomonadati</taxon>
        <taxon>Pseudomonadota</taxon>
        <taxon>Betaproteobacteria</taxon>
        <taxon>Burkholderiales</taxon>
        <taxon>Oxalobacteraceae</taxon>
        <taxon>Telluria group</taxon>
        <taxon>Massilia</taxon>
    </lineage>
</organism>
<dbReference type="Proteomes" id="UP000443353">
    <property type="component" value="Unassembled WGS sequence"/>
</dbReference>
<accession>A0A7X3G0I2</accession>
<dbReference type="InterPro" id="IPR053212">
    <property type="entry name" value="DHP_3-monooxygenase"/>
</dbReference>
<dbReference type="PANTHER" id="PTHR47469">
    <property type="entry name" value="MONOOXYGENASE-LIKE"/>
    <property type="match status" value="1"/>
</dbReference>
<evidence type="ECO:0000313" key="3">
    <source>
        <dbReference type="EMBL" id="MVW60794.1"/>
    </source>
</evidence>
<dbReference type="AlphaFoldDB" id="A0A7X3G0I2"/>
<feature type="domain" description="2,6-dihydroxypyridine 3-monooxygenase substrate binding" evidence="2">
    <location>
        <begin position="164"/>
        <end position="292"/>
    </location>
</feature>
<dbReference type="Pfam" id="PF22607">
    <property type="entry name" value="FAD_binding-like"/>
    <property type="match status" value="1"/>
</dbReference>
<dbReference type="EMBL" id="WSES01000003">
    <property type="protein sequence ID" value="MVW60794.1"/>
    <property type="molecule type" value="Genomic_DNA"/>
</dbReference>
<dbReference type="InterPro" id="IPR054707">
    <property type="entry name" value="DhpH_subs-bd"/>
</dbReference>
<proteinExistence type="predicted"/>
<dbReference type="GO" id="GO:0071949">
    <property type="term" value="F:FAD binding"/>
    <property type="evidence" value="ECO:0007669"/>
    <property type="project" value="InterPro"/>
</dbReference>
<protein>
    <recommendedName>
        <fullName evidence="5">FAD-binding domain-containing protein</fullName>
    </recommendedName>
</protein>
<name>A0A7X3G0I2_9BURK</name>
<dbReference type="PRINTS" id="PR00420">
    <property type="entry name" value="RNGMNOXGNASE"/>
</dbReference>
<evidence type="ECO:0000259" key="1">
    <source>
        <dbReference type="Pfam" id="PF01494"/>
    </source>
</evidence>
<evidence type="ECO:0000313" key="4">
    <source>
        <dbReference type="Proteomes" id="UP000443353"/>
    </source>
</evidence>
<feature type="domain" description="FAD-binding" evidence="1">
    <location>
        <begin position="5"/>
        <end position="154"/>
    </location>
</feature>
<dbReference type="Gene3D" id="3.50.50.60">
    <property type="entry name" value="FAD/NAD(P)-binding domain"/>
    <property type="match status" value="2"/>
</dbReference>
<dbReference type="RefSeq" id="WP_160408951.1">
    <property type="nucleotide sequence ID" value="NZ_WSES01000003.1"/>
</dbReference>
<keyword evidence="4" id="KW-1185">Reference proteome</keyword>
<comment type="caution">
    <text evidence="3">The sequence shown here is derived from an EMBL/GenBank/DDBJ whole genome shotgun (WGS) entry which is preliminary data.</text>
</comment>
<reference evidence="3 4" key="1">
    <citation type="submission" date="2019-12" db="EMBL/GenBank/DDBJ databases">
        <authorList>
            <person name="Li C."/>
            <person name="Zhao J."/>
        </authorList>
    </citation>
    <scope>NUCLEOTIDE SEQUENCE [LARGE SCALE GENOMIC DNA]</scope>
    <source>
        <strain evidence="3 4">NEAU-DD11</strain>
    </source>
</reference>
<dbReference type="SUPFAM" id="SSF51905">
    <property type="entry name" value="FAD/NAD(P)-binding domain"/>
    <property type="match status" value="1"/>
</dbReference>
<dbReference type="SUPFAM" id="SSF54373">
    <property type="entry name" value="FAD-linked reductases, C-terminal domain"/>
    <property type="match status" value="1"/>
</dbReference>
<dbReference type="NCBIfam" id="NF005566">
    <property type="entry name" value="PRK07236.1"/>
    <property type="match status" value="1"/>
</dbReference>
<evidence type="ECO:0008006" key="5">
    <source>
        <dbReference type="Google" id="ProtNLM"/>
    </source>
</evidence>
<evidence type="ECO:0000259" key="2">
    <source>
        <dbReference type="Pfam" id="PF22607"/>
    </source>
</evidence>
<sequence>MSPRALVIGGSLGGLLAANTLKTIGWRVDVFERSPHALDSRGGGIVLQPDVLHAFHFAGIRPAGALGVASRDRIYLDRAGDVVRRDHQPQTQTSWNMLHGTMRRALPDACIHPGETLERIEQAGGQVRAVFASGRVETGDLLIGADGARSTVRSLMLPDVRPDYSGYVAWRGLVPEGELDAASRAVLDGVFAFQHDEGEQMLLEYLVPGEDGATAPGQRRWNWVWYRKVPQDSLPALLTDRTGRTHTFSLPPGALPDAQAAVLRADARELLAPQFNALVQKTKEPFVQAILDLAVPRMVFGRVLLLGDAAFVPRPHTAGGAAKAAANALALAQALQRTDQPIEARLKDWEGLQLRAGRNLVDWGRRMGDGIMGVRRAAGYTGSPAGTPDL</sequence>
<dbReference type="InterPro" id="IPR036188">
    <property type="entry name" value="FAD/NAD-bd_sf"/>
</dbReference>